<dbReference type="EMBL" id="JAGIZQ010000005">
    <property type="protein sequence ID" value="KAH6628860.1"/>
    <property type="molecule type" value="Genomic_DNA"/>
</dbReference>
<name>A0ACB7P4H6_9PEZI</name>
<sequence length="404" mass="45999">MEDPTAASEFRPRPPLPPPVPPSDSTTATQQRTIAFRHPGYPDFGPNLLSLIAVDGEQGMGDGIDYDTALVACGIVACNNWSQSWFGIKDRSGGATTFRAVSRPEDGVLRESTYYFFINQNQDEQYPVFPSFDHWRFPHRNLPNLWQALDIPPFVPSSQNLNRDGALAAALRDQSCRLTAWTNATEASHLIPFASSTWFIVNSMSQYCRLPMRRDPVDDDRNLILLRRDLHLLFDQRHFTILPKRTSPDPLSKPSLVFHTWQPRGDRELHHLFHNRTLQQPTTGLSVEFLLARFAWSIFREQTYPFLTGTFEYTVQLFSPATRGVRTEIRNSLGLFSLLRVLPLRTFNHPVSAGEPKVALVDADSESEEEDDFDSDEEEEDEPPRGRSRERKPMCMGNPSMTGF</sequence>
<protein>
    <submittedName>
        <fullName evidence="1">Uncharacterized protein</fullName>
    </submittedName>
</protein>
<evidence type="ECO:0000313" key="2">
    <source>
        <dbReference type="Proteomes" id="UP000724584"/>
    </source>
</evidence>
<reference evidence="1 2" key="1">
    <citation type="journal article" date="2021" name="Nat. Commun.">
        <title>Genetic determinants of endophytism in the Arabidopsis root mycobiome.</title>
        <authorList>
            <person name="Mesny F."/>
            <person name="Miyauchi S."/>
            <person name="Thiergart T."/>
            <person name="Pickel B."/>
            <person name="Atanasova L."/>
            <person name="Karlsson M."/>
            <person name="Huettel B."/>
            <person name="Barry K.W."/>
            <person name="Haridas S."/>
            <person name="Chen C."/>
            <person name="Bauer D."/>
            <person name="Andreopoulos W."/>
            <person name="Pangilinan J."/>
            <person name="LaButti K."/>
            <person name="Riley R."/>
            <person name="Lipzen A."/>
            <person name="Clum A."/>
            <person name="Drula E."/>
            <person name="Henrissat B."/>
            <person name="Kohler A."/>
            <person name="Grigoriev I.V."/>
            <person name="Martin F.M."/>
            <person name="Hacquard S."/>
        </authorList>
    </citation>
    <scope>NUCLEOTIDE SEQUENCE [LARGE SCALE GENOMIC DNA]</scope>
    <source>
        <strain evidence="1 2">MPI-SDFR-AT-0079</strain>
    </source>
</reference>
<comment type="caution">
    <text evidence="1">The sequence shown here is derived from an EMBL/GenBank/DDBJ whole genome shotgun (WGS) entry which is preliminary data.</text>
</comment>
<dbReference type="Proteomes" id="UP000724584">
    <property type="component" value="Unassembled WGS sequence"/>
</dbReference>
<gene>
    <name evidence="1" type="ORF">F5144DRAFT_580327</name>
</gene>
<keyword evidence="2" id="KW-1185">Reference proteome</keyword>
<evidence type="ECO:0000313" key="1">
    <source>
        <dbReference type="EMBL" id="KAH6628860.1"/>
    </source>
</evidence>
<accession>A0ACB7P4H6</accession>
<organism evidence="1 2">
    <name type="scientific">Chaetomium tenue</name>
    <dbReference type="NCBI Taxonomy" id="1854479"/>
    <lineage>
        <taxon>Eukaryota</taxon>
        <taxon>Fungi</taxon>
        <taxon>Dikarya</taxon>
        <taxon>Ascomycota</taxon>
        <taxon>Pezizomycotina</taxon>
        <taxon>Sordariomycetes</taxon>
        <taxon>Sordariomycetidae</taxon>
        <taxon>Sordariales</taxon>
        <taxon>Chaetomiaceae</taxon>
        <taxon>Chaetomium</taxon>
    </lineage>
</organism>
<proteinExistence type="predicted"/>